<dbReference type="PROSITE" id="PS50160">
    <property type="entry name" value="DNA_LIGASE_A3"/>
    <property type="match status" value="1"/>
</dbReference>
<comment type="cofactor">
    <cofactor evidence="1">
        <name>Mg(2+)</name>
        <dbReference type="ChEBI" id="CHEBI:18420"/>
    </cofactor>
</comment>
<dbReference type="InterPro" id="IPR012309">
    <property type="entry name" value="DNA_ligase_ATP-dep_C"/>
</dbReference>
<dbReference type="PANTHER" id="PTHR45997:SF1">
    <property type="entry name" value="DNA LIGASE 4"/>
    <property type="match status" value="1"/>
</dbReference>
<protein>
    <recommendedName>
        <fullName evidence="15">DNA ligase</fullName>
        <ecNumber evidence="15">6.5.1.1</ecNumber>
    </recommendedName>
</protein>
<dbReference type="Pfam" id="PF01068">
    <property type="entry name" value="DNA_ligase_A_M"/>
    <property type="match status" value="1"/>
</dbReference>
<keyword evidence="5" id="KW-0479">Metal-binding</keyword>
<comment type="similarity">
    <text evidence="3 16">Belongs to the ATP-dependent DNA ligase family.</text>
</comment>
<comment type="catalytic activity">
    <reaction evidence="14 15">
        <text>ATP + (deoxyribonucleotide)n-3'-hydroxyl + 5'-phospho-(deoxyribonucleotide)m = (deoxyribonucleotide)n+m + AMP + diphosphate.</text>
        <dbReference type="EC" id="6.5.1.1"/>
    </reaction>
</comment>
<evidence type="ECO:0000313" key="20">
    <source>
        <dbReference type="EMBL" id="CAI3990214.1"/>
    </source>
</evidence>
<dbReference type="Pfam" id="PF04679">
    <property type="entry name" value="DNA_ligase_A_C"/>
    <property type="match status" value="1"/>
</dbReference>
<keyword evidence="12 15" id="KW-0234">DNA repair</keyword>
<dbReference type="SUPFAM" id="SSF52113">
    <property type="entry name" value="BRCT domain"/>
    <property type="match status" value="1"/>
</dbReference>
<dbReference type="PANTHER" id="PTHR45997">
    <property type="entry name" value="DNA LIGASE 4"/>
    <property type="match status" value="1"/>
</dbReference>
<evidence type="ECO:0000256" key="7">
    <source>
        <dbReference type="ARBA" id="ARBA00022741"/>
    </source>
</evidence>
<accession>A0A9P1FUM5</accession>
<dbReference type="GO" id="GO:0006310">
    <property type="term" value="P:DNA recombination"/>
    <property type="evidence" value="ECO:0007669"/>
    <property type="project" value="UniProtKB-KW"/>
</dbReference>
<dbReference type="SUPFAM" id="SSF56091">
    <property type="entry name" value="DNA ligase/mRNA capping enzyme, catalytic domain"/>
    <property type="match status" value="1"/>
</dbReference>
<evidence type="ECO:0000256" key="9">
    <source>
        <dbReference type="ARBA" id="ARBA00022840"/>
    </source>
</evidence>
<dbReference type="Gene3D" id="3.40.50.10190">
    <property type="entry name" value="BRCT domain"/>
    <property type="match status" value="1"/>
</dbReference>
<evidence type="ECO:0000259" key="19">
    <source>
        <dbReference type="PROSITE" id="PS50172"/>
    </source>
</evidence>
<dbReference type="GO" id="GO:0006297">
    <property type="term" value="P:nucleotide-excision repair, DNA gap filling"/>
    <property type="evidence" value="ECO:0007669"/>
    <property type="project" value="TreeGrafter"/>
</dbReference>
<dbReference type="PROSITE" id="PS50172">
    <property type="entry name" value="BRCT"/>
    <property type="match status" value="1"/>
</dbReference>
<dbReference type="InterPro" id="IPR012340">
    <property type="entry name" value="NA-bd_OB-fold"/>
</dbReference>
<evidence type="ECO:0000259" key="18">
    <source>
        <dbReference type="PROSITE" id="PS50160"/>
    </source>
</evidence>
<dbReference type="SUPFAM" id="SSF50249">
    <property type="entry name" value="Nucleic acid-binding proteins"/>
    <property type="match status" value="1"/>
</dbReference>
<evidence type="ECO:0000256" key="15">
    <source>
        <dbReference type="RuleBase" id="RU000617"/>
    </source>
</evidence>
<dbReference type="EMBL" id="CAMXCT020001447">
    <property type="protein sequence ID" value="CAL1143589.1"/>
    <property type="molecule type" value="Genomic_DNA"/>
</dbReference>
<evidence type="ECO:0000313" key="22">
    <source>
        <dbReference type="Proteomes" id="UP001152797"/>
    </source>
</evidence>
<keyword evidence="6" id="KW-0677">Repeat</keyword>
<keyword evidence="22" id="KW-1185">Reference proteome</keyword>
<feature type="compositionally biased region" description="Basic and acidic residues" evidence="17">
    <location>
        <begin position="844"/>
        <end position="853"/>
    </location>
</feature>
<dbReference type="InterPro" id="IPR036599">
    <property type="entry name" value="DNA_ligase_N_sf"/>
</dbReference>
<feature type="domain" description="ATP-dependent DNA ligase family profile" evidence="18">
    <location>
        <begin position="355"/>
        <end position="480"/>
    </location>
</feature>
<evidence type="ECO:0000256" key="2">
    <source>
        <dbReference type="ARBA" id="ARBA00004123"/>
    </source>
</evidence>
<dbReference type="GO" id="GO:0005524">
    <property type="term" value="F:ATP binding"/>
    <property type="evidence" value="ECO:0007669"/>
    <property type="project" value="UniProtKB-KW"/>
</dbReference>
<reference evidence="21" key="2">
    <citation type="submission" date="2024-04" db="EMBL/GenBank/DDBJ databases">
        <authorList>
            <person name="Chen Y."/>
            <person name="Shah S."/>
            <person name="Dougan E. K."/>
            <person name="Thang M."/>
            <person name="Chan C."/>
        </authorList>
    </citation>
    <scope>NUCLEOTIDE SEQUENCE [LARGE SCALE GENOMIC DNA]</scope>
</reference>
<dbReference type="GO" id="GO:0003677">
    <property type="term" value="F:DNA binding"/>
    <property type="evidence" value="ECO:0007669"/>
    <property type="project" value="InterPro"/>
</dbReference>
<dbReference type="EMBL" id="CAMXCT010001447">
    <property type="protein sequence ID" value="CAI3990214.1"/>
    <property type="molecule type" value="Genomic_DNA"/>
</dbReference>
<dbReference type="Proteomes" id="UP001152797">
    <property type="component" value="Unassembled WGS sequence"/>
</dbReference>
<evidence type="ECO:0000256" key="12">
    <source>
        <dbReference type="ARBA" id="ARBA00023204"/>
    </source>
</evidence>
<dbReference type="InterPro" id="IPR044125">
    <property type="entry name" value="Adenylation_DNA_ligase_IV"/>
</dbReference>
<dbReference type="AlphaFoldDB" id="A0A9P1FUM5"/>
<dbReference type="InterPro" id="IPR012310">
    <property type="entry name" value="DNA_ligase_ATP-dep_cent"/>
</dbReference>
<comment type="caution">
    <text evidence="20">The sequence shown here is derived from an EMBL/GenBank/DDBJ whole genome shotgun (WGS) entry which is preliminary data.</text>
</comment>
<name>A0A9P1FUM5_9DINO</name>
<dbReference type="GO" id="GO:0032807">
    <property type="term" value="C:DNA ligase IV complex"/>
    <property type="evidence" value="ECO:0007669"/>
    <property type="project" value="TreeGrafter"/>
</dbReference>
<dbReference type="Gene3D" id="3.30.470.30">
    <property type="entry name" value="DNA ligase/mRNA capping enzyme"/>
    <property type="match status" value="1"/>
</dbReference>
<dbReference type="CDD" id="cd07903">
    <property type="entry name" value="Adenylation_DNA_ligase_IV"/>
    <property type="match status" value="1"/>
</dbReference>
<dbReference type="InterPro" id="IPR000977">
    <property type="entry name" value="DNA_ligase_ATP-dep"/>
</dbReference>
<dbReference type="GO" id="GO:0071897">
    <property type="term" value="P:DNA biosynthetic process"/>
    <property type="evidence" value="ECO:0007669"/>
    <property type="project" value="InterPro"/>
</dbReference>
<dbReference type="InterPro" id="IPR036420">
    <property type="entry name" value="BRCT_dom_sf"/>
</dbReference>
<dbReference type="GO" id="GO:0006303">
    <property type="term" value="P:double-strand break repair via nonhomologous end joining"/>
    <property type="evidence" value="ECO:0007669"/>
    <property type="project" value="TreeGrafter"/>
</dbReference>
<keyword evidence="11 15" id="KW-0233">DNA recombination</keyword>
<dbReference type="NCBIfam" id="TIGR00574">
    <property type="entry name" value="dnl1"/>
    <property type="match status" value="1"/>
</dbReference>
<evidence type="ECO:0000256" key="14">
    <source>
        <dbReference type="ARBA" id="ARBA00034003"/>
    </source>
</evidence>
<sequence>MSASLTSCDAESFHRFCLFLESLHLKKKTEKLQAVEHFLKRFDGTCDLFPLLRLLLPGVDHECGAYGLKESNLAKLFGEMLSLPEAQRQRLLKWKDPALQEGYRCAAGDFASVLFSVVEGRAPKAASTLTLGDVNLALTKIHNAPDATEKRNQLLEVARRASATEQKWIAKMILKDLKVGISHESLLKRFHPDAMELYNRSSNLKQVLDEIRSQYVRAKVEHTEEGARGGAEPVQPSQPRAGHDSILFSKFKPMLAQRLRLDSLSQIFDGSKTFSVEPKYDGERILAHVDVEAKRVELYTRSAIDYTSAYAPSMRPVFLQGLLGRQAVLDGEMLAWDEDEQAFIAFGSNRTVAQMNDQRKHLCFVVFDVLFYMDAEGQSYDLRQTPLKARQDFLAKIVVPKEHWLELVPGLPMSSAEEAQRRLEGAIEARLEGLVLKDMSSKYFFNARKRGWYKIKPEYDGQSETLDLIVVGAYFGDTARRRALQGQSTDLADHCSQFLLAALRHSSTPEASVVTVCRVGTGFSMDQLKEMRAKLRPHLKRYDPHRVPSWMGGWRGGPKSKPDAVLDSPSHGFVMEVRAAEIVPSEEYEFGHTLRFPRAVKAFRDDKEWSDANTDKDLREFLVEGARNALTGRRVKAKVEVQSEGEDTDEGAGSPKKPAARPRVLRKRSFGVLEGFRPADTAQVPVASELLKGAEVFVVNGDAQYSKADLEAYVVRHGGRHVQNFLRGRTSLVVAASLSDLRTQNLAKTAQVDIVLYTYLFECETAGKMLPLKPRHMLATSPETKAQLSYAFDQWGDAFYEEVSASALKAVLERISDVNAAQVPEDLVKTLEEHPKLQGSRPWEAAERKAATA</sequence>
<evidence type="ECO:0000256" key="6">
    <source>
        <dbReference type="ARBA" id="ARBA00022737"/>
    </source>
</evidence>
<dbReference type="Gene3D" id="2.40.50.140">
    <property type="entry name" value="Nucleic acid-binding proteins"/>
    <property type="match status" value="1"/>
</dbReference>
<proteinExistence type="inferred from homology"/>
<keyword evidence="9 15" id="KW-0067">ATP-binding</keyword>
<evidence type="ECO:0000256" key="13">
    <source>
        <dbReference type="ARBA" id="ARBA00023242"/>
    </source>
</evidence>
<dbReference type="InterPro" id="IPR016059">
    <property type="entry name" value="DNA_ligase_ATP-dep_CS"/>
</dbReference>
<dbReference type="GO" id="GO:0003910">
    <property type="term" value="F:DNA ligase (ATP) activity"/>
    <property type="evidence" value="ECO:0007669"/>
    <property type="project" value="UniProtKB-EC"/>
</dbReference>
<dbReference type="EC" id="6.5.1.1" evidence="15"/>
<dbReference type="InterPro" id="IPR001357">
    <property type="entry name" value="BRCT_dom"/>
</dbReference>
<dbReference type="EMBL" id="CAMXCT030001447">
    <property type="protein sequence ID" value="CAL4777526.1"/>
    <property type="molecule type" value="Genomic_DNA"/>
</dbReference>
<organism evidence="20">
    <name type="scientific">Cladocopium goreaui</name>
    <dbReference type="NCBI Taxonomy" id="2562237"/>
    <lineage>
        <taxon>Eukaryota</taxon>
        <taxon>Sar</taxon>
        <taxon>Alveolata</taxon>
        <taxon>Dinophyceae</taxon>
        <taxon>Suessiales</taxon>
        <taxon>Symbiodiniaceae</taxon>
        <taxon>Cladocopium</taxon>
    </lineage>
</organism>
<evidence type="ECO:0000256" key="5">
    <source>
        <dbReference type="ARBA" id="ARBA00022723"/>
    </source>
</evidence>
<dbReference type="OrthoDB" id="434325at2759"/>
<reference evidence="20" key="1">
    <citation type="submission" date="2022-10" db="EMBL/GenBank/DDBJ databases">
        <authorList>
            <person name="Chen Y."/>
            <person name="Dougan E. K."/>
            <person name="Chan C."/>
            <person name="Rhodes N."/>
            <person name="Thang M."/>
        </authorList>
    </citation>
    <scope>NUCLEOTIDE SEQUENCE</scope>
</reference>
<comment type="subcellular location">
    <subcellularLocation>
        <location evidence="2">Nucleus</location>
    </subcellularLocation>
</comment>
<keyword evidence="7 15" id="KW-0547">Nucleotide-binding</keyword>
<feature type="region of interest" description="Disordered" evidence="17">
    <location>
        <begin position="221"/>
        <end position="241"/>
    </location>
</feature>
<feature type="region of interest" description="Disordered" evidence="17">
    <location>
        <begin position="833"/>
        <end position="853"/>
    </location>
</feature>
<dbReference type="GO" id="GO:0046872">
    <property type="term" value="F:metal ion binding"/>
    <property type="evidence" value="ECO:0007669"/>
    <property type="project" value="UniProtKB-KW"/>
</dbReference>
<keyword evidence="8 15" id="KW-0227">DNA damage</keyword>
<dbReference type="InterPro" id="IPR012308">
    <property type="entry name" value="DNA_ligase_ATP-dep_N"/>
</dbReference>
<feature type="region of interest" description="Disordered" evidence="17">
    <location>
        <begin position="639"/>
        <end position="661"/>
    </location>
</feature>
<gene>
    <name evidence="20" type="ORF">C1SCF055_LOCUS17221</name>
</gene>
<keyword evidence="4 15" id="KW-0436">Ligase</keyword>
<evidence type="ECO:0000256" key="17">
    <source>
        <dbReference type="SAM" id="MobiDB-lite"/>
    </source>
</evidence>
<dbReference type="PROSITE" id="PS00697">
    <property type="entry name" value="DNA_LIGASE_A1"/>
    <property type="match status" value="1"/>
</dbReference>
<evidence type="ECO:0000256" key="4">
    <source>
        <dbReference type="ARBA" id="ARBA00022598"/>
    </source>
</evidence>
<evidence type="ECO:0000256" key="8">
    <source>
        <dbReference type="ARBA" id="ARBA00022763"/>
    </source>
</evidence>
<evidence type="ECO:0000256" key="1">
    <source>
        <dbReference type="ARBA" id="ARBA00001946"/>
    </source>
</evidence>
<dbReference type="InterPro" id="IPR029710">
    <property type="entry name" value="LIG4"/>
</dbReference>
<evidence type="ECO:0000256" key="16">
    <source>
        <dbReference type="RuleBase" id="RU004196"/>
    </source>
</evidence>
<feature type="domain" description="BRCT" evidence="19">
    <location>
        <begin position="686"/>
        <end position="777"/>
    </location>
</feature>
<evidence type="ECO:0000313" key="21">
    <source>
        <dbReference type="EMBL" id="CAL1143589.1"/>
    </source>
</evidence>
<keyword evidence="13" id="KW-0539">Nucleus</keyword>
<keyword evidence="10" id="KW-0460">Magnesium</keyword>
<evidence type="ECO:0000256" key="10">
    <source>
        <dbReference type="ARBA" id="ARBA00022842"/>
    </source>
</evidence>
<evidence type="ECO:0000256" key="11">
    <source>
        <dbReference type="ARBA" id="ARBA00023172"/>
    </source>
</evidence>
<evidence type="ECO:0000256" key="3">
    <source>
        <dbReference type="ARBA" id="ARBA00007572"/>
    </source>
</evidence>
<dbReference type="Pfam" id="PF04675">
    <property type="entry name" value="DNA_ligase_A_N"/>
    <property type="match status" value="1"/>
</dbReference>
<dbReference type="Gene3D" id="1.10.3260.10">
    <property type="entry name" value="DNA ligase, ATP-dependent, N-terminal domain"/>
    <property type="match status" value="1"/>
</dbReference>